<comment type="subcellular location">
    <subcellularLocation>
        <location evidence="1">Endomembrane system</location>
        <topology evidence="1">Multi-pass membrane protein</topology>
    </subcellularLocation>
</comment>
<dbReference type="GO" id="GO:0016020">
    <property type="term" value="C:membrane"/>
    <property type="evidence" value="ECO:0007669"/>
    <property type="project" value="InterPro"/>
</dbReference>
<dbReference type="RefSeq" id="XP_001833332.2">
    <property type="nucleotide sequence ID" value="XM_001833280.2"/>
</dbReference>
<reference evidence="6 7" key="1">
    <citation type="journal article" date="2010" name="Proc. Natl. Acad. Sci. U.S.A.">
        <title>Insights into evolution of multicellular fungi from the assembled chromosomes of the mushroom Coprinopsis cinerea (Coprinus cinereus).</title>
        <authorList>
            <person name="Stajich J.E."/>
            <person name="Wilke S.K."/>
            <person name="Ahren D."/>
            <person name="Au C.H."/>
            <person name="Birren B.W."/>
            <person name="Borodovsky M."/>
            <person name="Burns C."/>
            <person name="Canback B."/>
            <person name="Casselton L.A."/>
            <person name="Cheng C.K."/>
            <person name="Deng J."/>
            <person name="Dietrich F.S."/>
            <person name="Fargo D.C."/>
            <person name="Farman M.L."/>
            <person name="Gathman A.C."/>
            <person name="Goldberg J."/>
            <person name="Guigo R."/>
            <person name="Hoegger P.J."/>
            <person name="Hooker J.B."/>
            <person name="Huggins A."/>
            <person name="James T.Y."/>
            <person name="Kamada T."/>
            <person name="Kilaru S."/>
            <person name="Kodira C."/>
            <person name="Kues U."/>
            <person name="Kupfer D."/>
            <person name="Kwan H.S."/>
            <person name="Lomsadze A."/>
            <person name="Li W."/>
            <person name="Lilly W.W."/>
            <person name="Ma L.J."/>
            <person name="Mackey A.J."/>
            <person name="Manning G."/>
            <person name="Martin F."/>
            <person name="Muraguchi H."/>
            <person name="Natvig D.O."/>
            <person name="Palmerini H."/>
            <person name="Ramesh M.A."/>
            <person name="Rehmeyer C.J."/>
            <person name="Roe B.A."/>
            <person name="Shenoy N."/>
            <person name="Stanke M."/>
            <person name="Ter-Hovhannisyan V."/>
            <person name="Tunlid A."/>
            <person name="Velagapudi R."/>
            <person name="Vision T.J."/>
            <person name="Zeng Q."/>
            <person name="Zolan M.E."/>
            <person name="Pukkila P.J."/>
        </authorList>
    </citation>
    <scope>NUCLEOTIDE SEQUENCE [LARGE SCALE GENOMIC DNA]</scope>
    <source>
        <strain evidence="7">Okayama-7 / 130 / ATCC MYA-4618 / FGSC 9003</strain>
    </source>
</reference>
<feature type="transmembrane region" description="Helical" evidence="5">
    <location>
        <begin position="215"/>
        <end position="232"/>
    </location>
</feature>
<evidence type="ECO:0000313" key="7">
    <source>
        <dbReference type="Proteomes" id="UP000001861"/>
    </source>
</evidence>
<dbReference type="EMBL" id="AACS02000002">
    <property type="protein sequence ID" value="EAU88605.2"/>
    <property type="molecule type" value="Genomic_DNA"/>
</dbReference>
<evidence type="ECO:0000256" key="1">
    <source>
        <dbReference type="ARBA" id="ARBA00004127"/>
    </source>
</evidence>
<dbReference type="PANTHER" id="PTHR10989:SF16">
    <property type="entry name" value="AT02829P-RELATED"/>
    <property type="match status" value="1"/>
</dbReference>
<protein>
    <recommendedName>
        <fullName evidence="8">FAR-17a/AIG1-like protein</fullName>
    </recommendedName>
</protein>
<feature type="transmembrane region" description="Helical" evidence="5">
    <location>
        <begin position="45"/>
        <end position="69"/>
    </location>
</feature>
<keyword evidence="4 5" id="KW-0472">Membrane</keyword>
<dbReference type="AlphaFoldDB" id="A8NFN6"/>
<evidence type="ECO:0000256" key="2">
    <source>
        <dbReference type="ARBA" id="ARBA00022692"/>
    </source>
</evidence>
<keyword evidence="7" id="KW-1185">Reference proteome</keyword>
<accession>A8NFN6</accession>
<keyword evidence="3 5" id="KW-1133">Transmembrane helix</keyword>
<evidence type="ECO:0000256" key="4">
    <source>
        <dbReference type="ARBA" id="ARBA00023136"/>
    </source>
</evidence>
<dbReference type="OMA" id="CWVEYCA"/>
<proteinExistence type="predicted"/>
<evidence type="ECO:0008006" key="8">
    <source>
        <dbReference type="Google" id="ProtNLM"/>
    </source>
</evidence>
<dbReference type="Pfam" id="PF04750">
    <property type="entry name" value="Far-17a_AIG1"/>
    <property type="match status" value="1"/>
</dbReference>
<dbReference type="GO" id="GO:0012505">
    <property type="term" value="C:endomembrane system"/>
    <property type="evidence" value="ECO:0007669"/>
    <property type="project" value="UniProtKB-SubCell"/>
</dbReference>
<organism evidence="6 7">
    <name type="scientific">Coprinopsis cinerea (strain Okayama-7 / 130 / ATCC MYA-4618 / FGSC 9003)</name>
    <name type="common">Inky cap fungus</name>
    <name type="synonym">Hormographiella aspergillata</name>
    <dbReference type="NCBI Taxonomy" id="240176"/>
    <lineage>
        <taxon>Eukaryota</taxon>
        <taxon>Fungi</taxon>
        <taxon>Dikarya</taxon>
        <taxon>Basidiomycota</taxon>
        <taxon>Agaricomycotina</taxon>
        <taxon>Agaricomycetes</taxon>
        <taxon>Agaricomycetidae</taxon>
        <taxon>Agaricales</taxon>
        <taxon>Agaricineae</taxon>
        <taxon>Psathyrellaceae</taxon>
        <taxon>Coprinopsis</taxon>
    </lineage>
</organism>
<dbReference type="FunCoup" id="A8NFN6">
    <property type="interactions" value="133"/>
</dbReference>
<dbReference type="HOGENOM" id="CLU_081915_1_0_1"/>
<comment type="caution">
    <text evidence="6">The sequence shown here is derived from an EMBL/GenBank/DDBJ whole genome shotgun (WGS) entry which is preliminary data.</text>
</comment>
<evidence type="ECO:0000256" key="5">
    <source>
        <dbReference type="SAM" id="Phobius"/>
    </source>
</evidence>
<evidence type="ECO:0000256" key="3">
    <source>
        <dbReference type="ARBA" id="ARBA00022989"/>
    </source>
</evidence>
<dbReference type="InParanoid" id="A8NFN6"/>
<feature type="transmembrane region" description="Helical" evidence="5">
    <location>
        <begin position="90"/>
        <end position="112"/>
    </location>
</feature>
<name>A8NFN6_COPC7</name>
<dbReference type="Proteomes" id="UP000001861">
    <property type="component" value="Unassembled WGS sequence"/>
</dbReference>
<dbReference type="KEGG" id="cci:CC1G_04311"/>
<dbReference type="OrthoDB" id="1898221at2759"/>
<gene>
    <name evidence="6" type="ORF">CC1G_04311</name>
</gene>
<dbReference type="VEuPathDB" id="FungiDB:CC1G_04311"/>
<dbReference type="PANTHER" id="PTHR10989">
    <property type="entry name" value="ANDROGEN-INDUCED PROTEIN 1-RELATED"/>
    <property type="match status" value="1"/>
</dbReference>
<feature type="transmembrane region" description="Helical" evidence="5">
    <location>
        <begin position="171"/>
        <end position="189"/>
    </location>
</feature>
<dbReference type="InterPro" id="IPR006838">
    <property type="entry name" value="ADTRP_AIG1"/>
</dbReference>
<dbReference type="eggNOG" id="KOG3989">
    <property type="taxonomic scope" value="Eukaryota"/>
</dbReference>
<keyword evidence="2 5" id="KW-0812">Transmembrane</keyword>
<sequence>MAFSAFRGLFRLASAGAMITAFRSLNTSAVDAFIRNQYGGHLQYLTIQGLFIAIATMLIGVLTDVIPPLRHGGLILSDGPASLRSFRRSLFIAAMPLAVIISSIYWTLLVFFPDLIIASDVSATPEPTSSDAAPVPFRLPLSIDLGLHAVPALSLLLDFLVFEKKYSRKEVNIHVPVVVALYAVFYGLWVEHCASRNGNIFPYPFLTQNPLKVRIVIYAGAAFLAFGSFKLLNRVHPR</sequence>
<dbReference type="GeneID" id="6009828"/>
<evidence type="ECO:0000313" key="6">
    <source>
        <dbReference type="EMBL" id="EAU88605.2"/>
    </source>
</evidence>